<organism evidence="5 6">
    <name type="scientific">Salana multivorans</name>
    <dbReference type="NCBI Taxonomy" id="120377"/>
    <lineage>
        <taxon>Bacteria</taxon>
        <taxon>Bacillati</taxon>
        <taxon>Actinomycetota</taxon>
        <taxon>Actinomycetes</taxon>
        <taxon>Micrococcales</taxon>
        <taxon>Beutenbergiaceae</taxon>
        <taxon>Salana</taxon>
    </lineage>
</organism>
<gene>
    <name evidence="5" type="ORF">EDD28_2680</name>
</gene>
<dbReference type="PROSITE" id="PS50893">
    <property type="entry name" value="ABC_TRANSPORTER_2"/>
    <property type="match status" value="1"/>
</dbReference>
<evidence type="ECO:0000259" key="4">
    <source>
        <dbReference type="PROSITE" id="PS50893"/>
    </source>
</evidence>
<dbReference type="GO" id="GO:0016887">
    <property type="term" value="F:ATP hydrolysis activity"/>
    <property type="evidence" value="ECO:0007669"/>
    <property type="project" value="InterPro"/>
</dbReference>
<dbReference type="Pfam" id="PF00005">
    <property type="entry name" value="ABC_tran"/>
    <property type="match status" value="1"/>
</dbReference>
<name>A0A3N2D0G7_9MICO</name>
<dbReference type="GO" id="GO:0005524">
    <property type="term" value="F:ATP binding"/>
    <property type="evidence" value="ECO:0007669"/>
    <property type="project" value="UniProtKB-KW"/>
</dbReference>
<dbReference type="Gene3D" id="3.40.50.300">
    <property type="entry name" value="P-loop containing nucleotide triphosphate hydrolases"/>
    <property type="match status" value="1"/>
</dbReference>
<protein>
    <submittedName>
        <fullName evidence="5">Putative ABC transport system ATP-binding protein/lipoprotein-releasing system ATP-binding protein</fullName>
    </submittedName>
</protein>
<keyword evidence="6" id="KW-1185">Reference proteome</keyword>
<dbReference type="PANTHER" id="PTHR42788:SF13">
    <property type="entry name" value="ALIPHATIC SULFONATES IMPORT ATP-BINDING PROTEIN SSUB"/>
    <property type="match status" value="1"/>
</dbReference>
<evidence type="ECO:0000256" key="2">
    <source>
        <dbReference type="ARBA" id="ARBA00022741"/>
    </source>
</evidence>
<dbReference type="OrthoDB" id="9778572at2"/>
<sequence>MRLSVRGLTYRYPGSDTDVLSGVELEIPSGTTVAIVGPSGSGKTTLLALLGGLLPVQDGRIVARSSDGSVHRVSEVATWALQTVSLLPDRTTLENVCLGAFLDGATRAQAREVAMERLRDMGVEGLAATPARFLSGGEAQRVGLARALASRRPVLLADEPTGQLDARTTDGVLDAMMGASRRTVVLVTHDLAAARRCDMRFRLRSGSLVAAEDASA</sequence>
<feature type="domain" description="ABC transporter" evidence="4">
    <location>
        <begin position="3"/>
        <end position="216"/>
    </location>
</feature>
<dbReference type="EMBL" id="RKHQ01000002">
    <property type="protein sequence ID" value="ROR93272.1"/>
    <property type="molecule type" value="Genomic_DNA"/>
</dbReference>
<dbReference type="PROSITE" id="PS00211">
    <property type="entry name" value="ABC_TRANSPORTER_1"/>
    <property type="match status" value="1"/>
</dbReference>
<dbReference type="Proteomes" id="UP000275356">
    <property type="component" value="Unassembled WGS sequence"/>
</dbReference>
<dbReference type="InterPro" id="IPR003439">
    <property type="entry name" value="ABC_transporter-like_ATP-bd"/>
</dbReference>
<accession>A0A3N2D0G7</accession>
<dbReference type="InterPro" id="IPR050166">
    <property type="entry name" value="ABC_transporter_ATP-bind"/>
</dbReference>
<keyword evidence="1" id="KW-0813">Transport</keyword>
<dbReference type="InterPro" id="IPR017871">
    <property type="entry name" value="ABC_transporter-like_CS"/>
</dbReference>
<evidence type="ECO:0000313" key="6">
    <source>
        <dbReference type="Proteomes" id="UP000275356"/>
    </source>
</evidence>
<keyword evidence="3 5" id="KW-0067">ATP-binding</keyword>
<keyword evidence="5" id="KW-0449">Lipoprotein</keyword>
<reference evidence="5 6" key="1">
    <citation type="submission" date="2018-11" db="EMBL/GenBank/DDBJ databases">
        <title>Sequencing the genomes of 1000 actinobacteria strains.</title>
        <authorList>
            <person name="Klenk H.-P."/>
        </authorList>
    </citation>
    <scope>NUCLEOTIDE SEQUENCE [LARGE SCALE GENOMIC DNA]</scope>
    <source>
        <strain evidence="5 6">DSM 13521</strain>
    </source>
</reference>
<keyword evidence="2" id="KW-0547">Nucleotide-binding</keyword>
<evidence type="ECO:0000313" key="5">
    <source>
        <dbReference type="EMBL" id="ROR93272.1"/>
    </source>
</evidence>
<dbReference type="InterPro" id="IPR003593">
    <property type="entry name" value="AAA+_ATPase"/>
</dbReference>
<dbReference type="RefSeq" id="WP_123740255.1">
    <property type="nucleotide sequence ID" value="NZ_RKHQ01000002.1"/>
</dbReference>
<comment type="caution">
    <text evidence="5">The sequence shown here is derived from an EMBL/GenBank/DDBJ whole genome shotgun (WGS) entry which is preliminary data.</text>
</comment>
<dbReference type="PANTHER" id="PTHR42788">
    <property type="entry name" value="TAURINE IMPORT ATP-BINDING PROTEIN-RELATED"/>
    <property type="match status" value="1"/>
</dbReference>
<proteinExistence type="predicted"/>
<dbReference type="SMART" id="SM00382">
    <property type="entry name" value="AAA"/>
    <property type="match status" value="1"/>
</dbReference>
<dbReference type="AlphaFoldDB" id="A0A3N2D0G7"/>
<dbReference type="SUPFAM" id="SSF52540">
    <property type="entry name" value="P-loop containing nucleoside triphosphate hydrolases"/>
    <property type="match status" value="1"/>
</dbReference>
<evidence type="ECO:0000256" key="3">
    <source>
        <dbReference type="ARBA" id="ARBA00022840"/>
    </source>
</evidence>
<evidence type="ECO:0000256" key="1">
    <source>
        <dbReference type="ARBA" id="ARBA00022448"/>
    </source>
</evidence>
<dbReference type="InterPro" id="IPR027417">
    <property type="entry name" value="P-loop_NTPase"/>
</dbReference>